<name>A0ABU3E6U7_9FLAO</name>
<keyword evidence="9 11" id="KW-0472">Membrane</keyword>
<evidence type="ECO:0000256" key="8">
    <source>
        <dbReference type="ARBA" id="ARBA00023018"/>
    </source>
</evidence>
<dbReference type="PANTHER" id="PTHR31937">
    <property type="entry name" value="TRANSMEMBRANE PROTEIN 163"/>
    <property type="match status" value="1"/>
</dbReference>
<dbReference type="Proteomes" id="UP001261624">
    <property type="component" value="Unassembled WGS sequence"/>
</dbReference>
<dbReference type="InterPro" id="IPR002524">
    <property type="entry name" value="Cation_efflux"/>
</dbReference>
<feature type="transmembrane region" description="Helical" evidence="11">
    <location>
        <begin position="125"/>
        <end position="146"/>
    </location>
</feature>
<evidence type="ECO:0000259" key="12">
    <source>
        <dbReference type="Pfam" id="PF01545"/>
    </source>
</evidence>
<evidence type="ECO:0000256" key="1">
    <source>
        <dbReference type="ARBA" id="ARBA00004146"/>
    </source>
</evidence>
<protein>
    <submittedName>
        <fullName evidence="13">Cation diffusion facilitator family transporter</fullName>
    </submittedName>
</protein>
<dbReference type="InterPro" id="IPR026765">
    <property type="entry name" value="Tmem163"/>
</dbReference>
<feature type="transmembrane region" description="Helical" evidence="11">
    <location>
        <begin position="93"/>
        <end position="113"/>
    </location>
</feature>
<dbReference type="SUPFAM" id="SSF161111">
    <property type="entry name" value="Cation efflux protein transmembrane domain-like"/>
    <property type="match status" value="1"/>
</dbReference>
<keyword evidence="10" id="KW-0968">Cytoplasmic vesicle</keyword>
<accession>A0ABU3E6U7</accession>
<evidence type="ECO:0000256" key="9">
    <source>
        <dbReference type="ARBA" id="ARBA00023136"/>
    </source>
</evidence>
<proteinExistence type="inferred from homology"/>
<keyword evidence="4 11" id="KW-0812">Transmembrane</keyword>
<dbReference type="InterPro" id="IPR027469">
    <property type="entry name" value="Cation_efflux_TMD_sf"/>
</dbReference>
<evidence type="ECO:0000313" key="14">
    <source>
        <dbReference type="Proteomes" id="UP001261624"/>
    </source>
</evidence>
<evidence type="ECO:0000256" key="4">
    <source>
        <dbReference type="ARBA" id="ARBA00022692"/>
    </source>
</evidence>
<keyword evidence="7 11" id="KW-1133">Transmembrane helix</keyword>
<evidence type="ECO:0000256" key="10">
    <source>
        <dbReference type="ARBA" id="ARBA00023329"/>
    </source>
</evidence>
<evidence type="ECO:0000256" key="7">
    <source>
        <dbReference type="ARBA" id="ARBA00022989"/>
    </source>
</evidence>
<comment type="subcellular location">
    <subcellularLocation>
        <location evidence="2">Cytoplasmic vesicle</location>
        <location evidence="2">Secretory vesicle</location>
        <location evidence="2">Synaptic vesicle membrane</location>
        <topology evidence="2">Multi-pass membrane protein</topology>
    </subcellularLocation>
    <subcellularLocation>
        <location evidence="1">Early endosome membrane</location>
    </subcellularLocation>
</comment>
<dbReference type="RefSeq" id="WP_311687379.1">
    <property type="nucleotide sequence ID" value="NZ_JAVRHM010000033.1"/>
</dbReference>
<evidence type="ECO:0000256" key="3">
    <source>
        <dbReference type="ARBA" id="ARBA00008731"/>
    </source>
</evidence>
<dbReference type="Pfam" id="PF01545">
    <property type="entry name" value="Cation_efflux"/>
    <property type="match status" value="1"/>
</dbReference>
<keyword evidence="14" id="KW-1185">Reference proteome</keyword>
<feature type="domain" description="Cation efflux protein transmembrane" evidence="12">
    <location>
        <begin position="39"/>
        <end position="214"/>
    </location>
</feature>
<dbReference type="InterPro" id="IPR058533">
    <property type="entry name" value="Cation_efflux_TM"/>
</dbReference>
<feature type="transmembrane region" description="Helical" evidence="11">
    <location>
        <begin position="167"/>
        <end position="186"/>
    </location>
</feature>
<evidence type="ECO:0000256" key="6">
    <source>
        <dbReference type="ARBA" id="ARBA00022833"/>
    </source>
</evidence>
<dbReference type="EMBL" id="JAVRHM010000033">
    <property type="protein sequence ID" value="MDT0691714.1"/>
    <property type="molecule type" value="Genomic_DNA"/>
</dbReference>
<comment type="caution">
    <text evidence="13">The sequence shown here is derived from an EMBL/GenBank/DDBJ whole genome shotgun (WGS) entry which is preliminary data.</text>
</comment>
<evidence type="ECO:0000313" key="13">
    <source>
        <dbReference type="EMBL" id="MDT0691714.1"/>
    </source>
</evidence>
<evidence type="ECO:0000256" key="2">
    <source>
        <dbReference type="ARBA" id="ARBA00004644"/>
    </source>
</evidence>
<organism evidence="13 14">
    <name type="scientific">Autumnicola patrickiae</name>
    <dbReference type="NCBI Taxonomy" id="3075591"/>
    <lineage>
        <taxon>Bacteria</taxon>
        <taxon>Pseudomonadati</taxon>
        <taxon>Bacteroidota</taxon>
        <taxon>Flavobacteriia</taxon>
        <taxon>Flavobacteriales</taxon>
        <taxon>Flavobacteriaceae</taxon>
        <taxon>Autumnicola</taxon>
    </lineage>
</organism>
<sequence length="219" mass="24858">MELNSIIHQHYERSGKRKKNLKTAKKIQEYNVGYDIIEVGVSLFAGFTSGSSALIGWGLDSVVEVVSASTLWWRLKGELGDIEEERVKKREKITLYVIATSFLLVSIFITYDSVTKFINKEVPDWSTLGVIILLVSLVVNPILIWYKYRYGKKLDSQELIADSKDTFVCLYQTIAVLAGLLAVRYLEWWWADPVAALLIVPYALKESWGAFKNGRKVSA</sequence>
<dbReference type="NCBIfam" id="TIGR01297">
    <property type="entry name" value="CDF"/>
    <property type="match status" value="1"/>
</dbReference>
<keyword evidence="5" id="KW-0967">Endosome</keyword>
<evidence type="ECO:0000256" key="11">
    <source>
        <dbReference type="SAM" id="Phobius"/>
    </source>
</evidence>
<comment type="similarity">
    <text evidence="3">Belongs to the TMEM163 family.</text>
</comment>
<gene>
    <name evidence="13" type="ORF">RM549_18120</name>
</gene>
<keyword evidence="6" id="KW-0862">Zinc</keyword>
<evidence type="ECO:0000256" key="5">
    <source>
        <dbReference type="ARBA" id="ARBA00022753"/>
    </source>
</evidence>
<reference evidence="13 14" key="1">
    <citation type="submission" date="2023-09" db="EMBL/GenBank/DDBJ databases">
        <authorList>
            <person name="Rey-Velasco X."/>
        </authorList>
    </citation>
    <scope>NUCLEOTIDE SEQUENCE [LARGE SCALE GENOMIC DNA]</scope>
    <source>
        <strain evidence="13 14">F188</strain>
    </source>
</reference>
<dbReference type="Gene3D" id="1.20.1510.10">
    <property type="entry name" value="Cation efflux protein transmembrane domain"/>
    <property type="match status" value="1"/>
</dbReference>
<keyword evidence="8" id="KW-0770">Synapse</keyword>
<dbReference type="PANTHER" id="PTHR31937:SF2">
    <property type="entry name" value="TRANSMEMBRANE PROTEIN 163"/>
    <property type="match status" value="1"/>
</dbReference>